<dbReference type="KEGG" id="abas:ACPOL_3686"/>
<evidence type="ECO:0000313" key="9">
    <source>
        <dbReference type="EMBL" id="AXC12967.1"/>
    </source>
</evidence>
<comment type="subunit">
    <text evidence="3">Homohexamer; trimer of dimers.</text>
</comment>
<dbReference type="GO" id="GO:0046373">
    <property type="term" value="P:L-arabinose metabolic process"/>
    <property type="evidence" value="ECO:0007669"/>
    <property type="project" value="InterPro"/>
</dbReference>
<evidence type="ECO:0000259" key="8">
    <source>
        <dbReference type="SMART" id="SM00813"/>
    </source>
</evidence>
<dbReference type="Pfam" id="PF06964">
    <property type="entry name" value="Alpha-L-AF_C"/>
    <property type="match status" value="1"/>
</dbReference>
<name>A0A2Z5G2R2_9BACT</name>
<comment type="catalytic activity">
    <reaction evidence="1">
        <text>Hydrolysis of terminal non-reducing alpha-L-arabinofuranoside residues in alpha-L-arabinosides.</text>
        <dbReference type="EC" id="3.2.1.55"/>
    </reaction>
</comment>
<evidence type="ECO:0000256" key="2">
    <source>
        <dbReference type="ARBA" id="ARBA00007186"/>
    </source>
</evidence>
<evidence type="ECO:0000313" key="10">
    <source>
        <dbReference type="Proteomes" id="UP000253606"/>
    </source>
</evidence>
<evidence type="ECO:0000256" key="4">
    <source>
        <dbReference type="ARBA" id="ARBA00012670"/>
    </source>
</evidence>
<proteinExistence type="inferred from homology"/>
<dbReference type="SMART" id="SM00813">
    <property type="entry name" value="Alpha-L-AF_C"/>
    <property type="match status" value="1"/>
</dbReference>
<dbReference type="Gene3D" id="2.60.120.260">
    <property type="entry name" value="Galactose-binding domain-like"/>
    <property type="match status" value="1"/>
</dbReference>
<accession>A0A2Z5G2R2</accession>
<dbReference type="SUPFAM" id="SSF51445">
    <property type="entry name" value="(Trans)glycosidases"/>
    <property type="match status" value="1"/>
</dbReference>
<dbReference type="InterPro" id="IPR055235">
    <property type="entry name" value="ASD1_cat"/>
</dbReference>
<dbReference type="EC" id="3.2.1.55" evidence="4"/>
<dbReference type="Pfam" id="PF22848">
    <property type="entry name" value="ASD1_dom"/>
    <property type="match status" value="1"/>
</dbReference>
<organism evidence="9 10">
    <name type="scientific">Acidisarcina polymorpha</name>
    <dbReference type="NCBI Taxonomy" id="2211140"/>
    <lineage>
        <taxon>Bacteria</taxon>
        <taxon>Pseudomonadati</taxon>
        <taxon>Acidobacteriota</taxon>
        <taxon>Terriglobia</taxon>
        <taxon>Terriglobales</taxon>
        <taxon>Acidobacteriaceae</taxon>
        <taxon>Acidisarcina</taxon>
    </lineage>
</organism>
<dbReference type="RefSeq" id="WP_114208065.1">
    <property type="nucleotide sequence ID" value="NZ_CP030840.1"/>
</dbReference>
<comment type="similarity">
    <text evidence="2">Belongs to the glycosyl hydrolase 51 family.</text>
</comment>
<keyword evidence="5" id="KW-0378">Hydrolase</keyword>
<dbReference type="Gene3D" id="2.60.40.1180">
    <property type="entry name" value="Golgi alpha-mannosidase II"/>
    <property type="match status" value="1"/>
</dbReference>
<dbReference type="InterPro" id="IPR013780">
    <property type="entry name" value="Glyco_hydro_b"/>
</dbReference>
<dbReference type="SUPFAM" id="SSF51011">
    <property type="entry name" value="Glycosyl hydrolase domain"/>
    <property type="match status" value="1"/>
</dbReference>
<evidence type="ECO:0000256" key="5">
    <source>
        <dbReference type="ARBA" id="ARBA00022801"/>
    </source>
</evidence>
<dbReference type="InterPro" id="IPR010720">
    <property type="entry name" value="Alpha-L-AF_C"/>
</dbReference>
<protein>
    <recommendedName>
        <fullName evidence="4">non-reducing end alpha-L-arabinofuranosidase</fullName>
        <ecNumber evidence="4">3.2.1.55</ecNumber>
    </recommendedName>
</protein>
<dbReference type="GO" id="GO:0000272">
    <property type="term" value="P:polysaccharide catabolic process"/>
    <property type="evidence" value="ECO:0007669"/>
    <property type="project" value="TreeGrafter"/>
</dbReference>
<dbReference type="Gene3D" id="3.20.20.80">
    <property type="entry name" value="Glycosidases"/>
    <property type="match status" value="1"/>
</dbReference>
<dbReference type="PANTHER" id="PTHR43576:SF2">
    <property type="entry name" value="INTRACELLULAR EXO-ALPHA-L-ARABINOFURANOSIDASE 2"/>
    <property type="match status" value="1"/>
</dbReference>
<evidence type="ECO:0000256" key="3">
    <source>
        <dbReference type="ARBA" id="ARBA00011165"/>
    </source>
</evidence>
<dbReference type="GO" id="GO:0046556">
    <property type="term" value="F:alpha-L-arabinofuranosidase activity"/>
    <property type="evidence" value="ECO:0007669"/>
    <property type="project" value="UniProtKB-EC"/>
</dbReference>
<evidence type="ECO:0000256" key="7">
    <source>
        <dbReference type="ARBA" id="ARBA00023295"/>
    </source>
</evidence>
<dbReference type="InterPro" id="IPR017853">
    <property type="entry name" value="GH"/>
</dbReference>
<dbReference type="PANTHER" id="PTHR43576">
    <property type="entry name" value="ALPHA-L-ARABINOFURANOSIDASE C-RELATED"/>
    <property type="match status" value="1"/>
</dbReference>
<reference evidence="9 10" key="1">
    <citation type="journal article" date="2018" name="Front. Microbiol.">
        <title>Hydrolytic Capabilities as a Key to Environmental Success: Chitinolytic and Cellulolytic Acidobacteria From Acidic Sub-arctic Soils and Boreal Peatlands.</title>
        <authorList>
            <person name="Belova S.E."/>
            <person name="Ravin N.V."/>
            <person name="Pankratov T.A."/>
            <person name="Rakitin A.L."/>
            <person name="Ivanova A.A."/>
            <person name="Beletsky A.V."/>
            <person name="Mardanov A.V."/>
            <person name="Sinninghe Damste J.S."/>
            <person name="Dedysh S.N."/>
        </authorList>
    </citation>
    <scope>NUCLEOTIDE SEQUENCE [LARGE SCALE GENOMIC DNA]</scope>
    <source>
        <strain evidence="9 10">SBC82</strain>
    </source>
</reference>
<dbReference type="EMBL" id="CP030840">
    <property type="protein sequence ID" value="AXC12967.1"/>
    <property type="molecule type" value="Genomic_DNA"/>
</dbReference>
<feature type="domain" description="Alpha-L-arabinofuranosidase C-terminal" evidence="8">
    <location>
        <begin position="508"/>
        <end position="689"/>
    </location>
</feature>
<dbReference type="AlphaFoldDB" id="A0A2Z5G2R2"/>
<keyword evidence="7" id="KW-0326">Glycosidase</keyword>
<gene>
    <name evidence="9" type="ORF">ACPOL_3686</name>
</gene>
<evidence type="ECO:0000256" key="6">
    <source>
        <dbReference type="ARBA" id="ARBA00023277"/>
    </source>
</evidence>
<dbReference type="Proteomes" id="UP000253606">
    <property type="component" value="Chromosome"/>
</dbReference>
<keyword evidence="10" id="KW-1185">Reference proteome</keyword>
<sequence>MGYCQIRNPKPELYVKLLLRFKRAGLFATAVSWLSLPMASGQVIDEDHGPTDRPIHIRVHADQVHRDVIPNTIFGSFLEPIGRSTYGGLWAELLENPSFEEGLWSAGAIVKMVQERPELERASQLDLPLPWEPLDARQGNRYEPERGDAANSSQSLLVMGLPQAEVGIRQRIYLPVHRTLAYRGSLFIKHQSGAAQVYISIRRRNDPQQVLADATIEANKEVWTKYSFELTIKLGQVDALQPADFVVAVRDDSRAFIDQLSLMPADNVDGMDAEVLKLAKDLHTPLVRYGGNFTSSYHWKNGIGPADQRSSQSNLAWNIPEYNTFGTEEFLRFCELIGAQPQVALNLGSGMPQEAGDWVKYVNARWGNKQGGLLWELGNELWGSWNMGYPTRDQIGTRTEAFSAAIRKVDPTARLIATGADEDFYHDWNAVQLGTPPATFQYLSTHFVVTDDQVQMSNPSNDFVALSAFALPIGLERRMKEMTEQIQQSNHKDAQIAFTEWLFVAADHPAPGFRNMGGAIDTAGFLNMLMRNADIVPISDMTGILEFGGIWKKREQVYGAPGYWVLRSYAEEKPSRLVPTDSDAPQYTVDHGVTRLPHIEHVPWLEVVAAEGQTPDELILFCVNRNLTRDYRATIQVDGFTPRPLAEIKTIAAPSIYTENDEMEPEAVKAVADQISVGSSFEHVFPRAGVVVIRLVRRNR</sequence>
<evidence type="ECO:0000256" key="1">
    <source>
        <dbReference type="ARBA" id="ARBA00001462"/>
    </source>
</evidence>
<keyword evidence="6" id="KW-0119">Carbohydrate metabolism</keyword>
<dbReference type="OrthoDB" id="9758333at2"/>